<protein>
    <submittedName>
        <fullName evidence="10">ABC transporter permease</fullName>
    </submittedName>
</protein>
<dbReference type="PANTHER" id="PTHR30572">
    <property type="entry name" value="MEMBRANE COMPONENT OF TRANSPORTER-RELATED"/>
    <property type="match status" value="1"/>
</dbReference>
<comment type="similarity">
    <text evidence="6">Belongs to the ABC-4 integral membrane protein family.</text>
</comment>
<evidence type="ECO:0000256" key="7">
    <source>
        <dbReference type="SAM" id="Phobius"/>
    </source>
</evidence>
<dbReference type="Proteomes" id="UP001156215">
    <property type="component" value="Chromosome"/>
</dbReference>
<evidence type="ECO:0000256" key="4">
    <source>
        <dbReference type="ARBA" id="ARBA00022989"/>
    </source>
</evidence>
<keyword evidence="4 7" id="KW-1133">Transmembrane helix</keyword>
<feature type="transmembrane region" description="Helical" evidence="7">
    <location>
        <begin position="348"/>
        <end position="372"/>
    </location>
</feature>
<evidence type="ECO:0000313" key="11">
    <source>
        <dbReference type="Proteomes" id="UP001156215"/>
    </source>
</evidence>
<reference evidence="10" key="1">
    <citation type="journal article" date="2022" name="Front. Microbiol.">
        <title>New perspectives on an old grouping: The genomic and phenotypic variability of Oxalobacter formigenes and the implications for calcium oxalate stone prevention.</title>
        <authorList>
            <person name="Chmiel J.A."/>
            <person name="Carr C."/>
            <person name="Stuivenberg G.A."/>
            <person name="Venema R."/>
            <person name="Chanyi R.M."/>
            <person name="Al K.F."/>
            <person name="Giguere D."/>
            <person name="Say H."/>
            <person name="Akouris P.P."/>
            <person name="Dominguez Romero S.A."/>
            <person name="Kwong A."/>
            <person name="Tai V."/>
            <person name="Koval S.F."/>
            <person name="Razvi H."/>
            <person name="Bjazevic J."/>
            <person name="Burton J.P."/>
        </authorList>
    </citation>
    <scope>NUCLEOTIDE SEQUENCE</scope>
    <source>
        <strain evidence="10">WoOx3</strain>
    </source>
</reference>
<dbReference type="InterPro" id="IPR003838">
    <property type="entry name" value="ABC3_permease_C"/>
</dbReference>
<evidence type="ECO:0000256" key="5">
    <source>
        <dbReference type="ARBA" id="ARBA00023136"/>
    </source>
</evidence>
<dbReference type="Pfam" id="PF02687">
    <property type="entry name" value="FtsX"/>
    <property type="match status" value="1"/>
</dbReference>
<dbReference type="PANTHER" id="PTHR30572:SF4">
    <property type="entry name" value="ABC TRANSPORTER PERMEASE YTRF"/>
    <property type="match status" value="1"/>
</dbReference>
<feature type="transmembrane region" description="Helical" evidence="7">
    <location>
        <begin position="392"/>
        <end position="413"/>
    </location>
</feature>
<evidence type="ECO:0000256" key="6">
    <source>
        <dbReference type="ARBA" id="ARBA00038076"/>
    </source>
</evidence>
<keyword evidence="3 7" id="KW-0812">Transmembrane</keyword>
<dbReference type="Pfam" id="PF12704">
    <property type="entry name" value="MacB_PCD"/>
    <property type="match status" value="1"/>
</dbReference>
<evidence type="ECO:0000313" key="10">
    <source>
        <dbReference type="EMBL" id="WAW09016.1"/>
    </source>
</evidence>
<comment type="subcellular location">
    <subcellularLocation>
        <location evidence="1">Cell membrane</location>
        <topology evidence="1">Multi-pass membrane protein</topology>
    </subcellularLocation>
</comment>
<feature type="transmembrane region" description="Helical" evidence="7">
    <location>
        <begin position="303"/>
        <end position="328"/>
    </location>
</feature>
<dbReference type="RefSeq" id="WP_269308009.1">
    <property type="nucleotide sequence ID" value="NZ_CP098242.1"/>
</dbReference>
<keyword evidence="5 7" id="KW-0472">Membrane</keyword>
<evidence type="ECO:0000256" key="1">
    <source>
        <dbReference type="ARBA" id="ARBA00004651"/>
    </source>
</evidence>
<dbReference type="GO" id="GO:0005886">
    <property type="term" value="C:plasma membrane"/>
    <property type="evidence" value="ECO:0007669"/>
    <property type="project" value="UniProtKB-SubCell"/>
</dbReference>
<dbReference type="KEGG" id="ovb:NB640_06890"/>
<sequence>MFLRMLRCALLRQKRKLVMIAVTMALGVSLSTAMLNVMMDVEEKVNQELKVYGANLNVVPRGASLLGDLYGIEDGAGIADKYILEEELPKMKTVFWAYNIVDFAPYLEMPVSIDGTDAKISLVGTWFDKHLDLPTGYAINTGISKLKSWWEVSGSWVRDSDKSGAMVGSLLAAKFRLSQGDRLTLRTPDGKTAELVIRATLHSGGPEDEQIFVPLQMVQALSNREGLVQRVDVSALTTPENELARRAATDPASLTRKEWDAWYCTAYISSIAYQIEEVLTNVRAKPVLQVSESEGGILNKIKLLMLLLTGMSMLCAALGISNLVTMNVMERNKEIGMMKAVGATDMDVILLIMGEILLTAIIGGCAGYFAGLGFAQMVGYTVFGASVDVQPIVIPIVAMLSVLVTILGSLPALRMLLSLQPAEVLYDR</sequence>
<keyword evidence="11" id="KW-1185">Reference proteome</keyword>
<dbReference type="InterPro" id="IPR025857">
    <property type="entry name" value="MacB_PCD"/>
</dbReference>
<proteinExistence type="inferred from homology"/>
<name>A0A9E9P3C6_9BURK</name>
<evidence type="ECO:0000256" key="3">
    <source>
        <dbReference type="ARBA" id="ARBA00022692"/>
    </source>
</evidence>
<feature type="domain" description="MacB-like periplasmic core" evidence="9">
    <location>
        <begin position="19"/>
        <end position="224"/>
    </location>
</feature>
<gene>
    <name evidence="10" type="ORF">NB640_06890</name>
</gene>
<evidence type="ECO:0000259" key="8">
    <source>
        <dbReference type="Pfam" id="PF02687"/>
    </source>
</evidence>
<dbReference type="GO" id="GO:0022857">
    <property type="term" value="F:transmembrane transporter activity"/>
    <property type="evidence" value="ECO:0007669"/>
    <property type="project" value="TreeGrafter"/>
</dbReference>
<keyword evidence="2" id="KW-1003">Cell membrane</keyword>
<organism evidence="10 11">
    <name type="scientific">Oxalobacter vibrioformis</name>
    <dbReference type="NCBI Taxonomy" id="933080"/>
    <lineage>
        <taxon>Bacteria</taxon>
        <taxon>Pseudomonadati</taxon>
        <taxon>Pseudomonadota</taxon>
        <taxon>Betaproteobacteria</taxon>
        <taxon>Burkholderiales</taxon>
        <taxon>Oxalobacteraceae</taxon>
        <taxon>Oxalobacter</taxon>
    </lineage>
</organism>
<dbReference type="AlphaFoldDB" id="A0A9E9P3C6"/>
<accession>A0A9E9P3C6</accession>
<dbReference type="InterPro" id="IPR050250">
    <property type="entry name" value="Macrolide_Exporter_MacB"/>
</dbReference>
<dbReference type="EMBL" id="CP098242">
    <property type="protein sequence ID" value="WAW09016.1"/>
    <property type="molecule type" value="Genomic_DNA"/>
</dbReference>
<evidence type="ECO:0000256" key="2">
    <source>
        <dbReference type="ARBA" id="ARBA00022475"/>
    </source>
</evidence>
<feature type="domain" description="ABC3 transporter permease C-terminal" evidence="8">
    <location>
        <begin position="308"/>
        <end position="421"/>
    </location>
</feature>
<evidence type="ECO:0000259" key="9">
    <source>
        <dbReference type="Pfam" id="PF12704"/>
    </source>
</evidence>